<accession>A0A927DL55</accession>
<dbReference type="EMBL" id="JACXTA010000018">
    <property type="protein sequence ID" value="MBD3707658.1"/>
    <property type="molecule type" value="Genomic_DNA"/>
</dbReference>
<sequence>MDERKAMEHALRTQREELRRGQQGTAKNGFRGQPDPNRESTHVFGVV</sequence>
<feature type="region of interest" description="Disordered" evidence="1">
    <location>
        <begin position="1"/>
        <end position="47"/>
    </location>
</feature>
<reference evidence="2" key="1">
    <citation type="submission" date="2020-07" db="EMBL/GenBank/DDBJ databases">
        <title>Clinical and genomic characterization of carbapenemase-producing Enterobacterales causing secondary infections during the COVID-19 crisis at a New York City hospital.</title>
        <authorList>
            <person name="Gomez-Simmonds A."/>
            <person name="Annavajhala M.K."/>
            <person name="Uhlemann A.-C."/>
        </authorList>
    </citation>
    <scope>NUCLEOTIDE SEQUENCE</scope>
    <source>
        <strain evidence="2">NK1396</strain>
    </source>
</reference>
<name>A0A927DL55_9ENTR</name>
<evidence type="ECO:0000256" key="1">
    <source>
        <dbReference type="SAM" id="MobiDB-lite"/>
    </source>
</evidence>
<comment type="caution">
    <text evidence="2">The sequence shown here is derived from an EMBL/GenBank/DDBJ whole genome shotgun (WGS) entry which is preliminary data.</text>
</comment>
<evidence type="ECO:0000313" key="3">
    <source>
        <dbReference type="Proteomes" id="UP000655273"/>
    </source>
</evidence>
<dbReference type="Proteomes" id="UP000655273">
    <property type="component" value="Unassembled WGS sequence"/>
</dbReference>
<protein>
    <submittedName>
        <fullName evidence="2">Uncharacterized protein</fullName>
    </submittedName>
</protein>
<dbReference type="AlphaFoldDB" id="A0A927DL55"/>
<proteinExistence type="predicted"/>
<organism evidence="2 3">
    <name type="scientific">Enterobacter hormaechei</name>
    <dbReference type="NCBI Taxonomy" id="158836"/>
    <lineage>
        <taxon>Bacteria</taxon>
        <taxon>Pseudomonadati</taxon>
        <taxon>Pseudomonadota</taxon>
        <taxon>Gammaproteobacteria</taxon>
        <taxon>Enterobacterales</taxon>
        <taxon>Enterobacteriaceae</taxon>
        <taxon>Enterobacter</taxon>
        <taxon>Enterobacter cloacae complex</taxon>
    </lineage>
</organism>
<gene>
    <name evidence="2" type="ORF">IE983_25520</name>
</gene>
<feature type="compositionally biased region" description="Basic and acidic residues" evidence="1">
    <location>
        <begin position="1"/>
        <end position="20"/>
    </location>
</feature>
<evidence type="ECO:0000313" key="2">
    <source>
        <dbReference type="EMBL" id="MBD3707658.1"/>
    </source>
</evidence>